<dbReference type="InterPro" id="IPR001005">
    <property type="entry name" value="SANT/Myb"/>
</dbReference>
<dbReference type="CDD" id="cd00167">
    <property type="entry name" value="SANT"/>
    <property type="match status" value="1"/>
</dbReference>
<keyword evidence="2" id="KW-0677">Repeat</keyword>
<dbReference type="InterPro" id="IPR009057">
    <property type="entry name" value="Homeodomain-like_sf"/>
</dbReference>
<dbReference type="Gene3D" id="1.10.10.60">
    <property type="entry name" value="Homeodomain-like"/>
    <property type="match status" value="1"/>
</dbReference>
<keyword evidence="9" id="KW-1185">Reference proteome</keyword>
<feature type="domain" description="HTH myb-type" evidence="7">
    <location>
        <begin position="1"/>
        <end position="26"/>
    </location>
</feature>
<keyword evidence="4" id="KW-0238">DNA-binding</keyword>
<proteinExistence type="predicted"/>
<dbReference type="GO" id="GO:0003677">
    <property type="term" value="F:DNA binding"/>
    <property type="evidence" value="ECO:0007669"/>
    <property type="project" value="UniProtKB-KW"/>
</dbReference>
<organism evidence="8 9">
    <name type="scientific">Trifolium subterraneum</name>
    <name type="common">Subterranean clover</name>
    <dbReference type="NCBI Taxonomy" id="3900"/>
    <lineage>
        <taxon>Eukaryota</taxon>
        <taxon>Viridiplantae</taxon>
        <taxon>Streptophyta</taxon>
        <taxon>Embryophyta</taxon>
        <taxon>Tracheophyta</taxon>
        <taxon>Spermatophyta</taxon>
        <taxon>Magnoliopsida</taxon>
        <taxon>eudicotyledons</taxon>
        <taxon>Gunneridae</taxon>
        <taxon>Pentapetalae</taxon>
        <taxon>rosids</taxon>
        <taxon>fabids</taxon>
        <taxon>Fabales</taxon>
        <taxon>Fabaceae</taxon>
        <taxon>Papilionoideae</taxon>
        <taxon>50 kb inversion clade</taxon>
        <taxon>NPAAA clade</taxon>
        <taxon>Hologalegina</taxon>
        <taxon>IRL clade</taxon>
        <taxon>Trifolieae</taxon>
        <taxon>Trifolium</taxon>
    </lineage>
</organism>
<dbReference type="Pfam" id="PF00249">
    <property type="entry name" value="Myb_DNA-binding"/>
    <property type="match status" value="1"/>
</dbReference>
<dbReference type="AlphaFoldDB" id="A0A2Z6PKD7"/>
<dbReference type="Proteomes" id="UP000242715">
    <property type="component" value="Unassembled WGS sequence"/>
</dbReference>
<reference evidence="9" key="1">
    <citation type="journal article" date="2017" name="Front. Plant Sci.">
        <title>Climate Clever Clovers: New Paradigm to Reduce the Environmental Footprint of Ruminants by Breeding Low Methanogenic Forages Utilizing Haplotype Variation.</title>
        <authorList>
            <person name="Kaur P."/>
            <person name="Appels R."/>
            <person name="Bayer P.E."/>
            <person name="Keeble-Gagnere G."/>
            <person name="Wang J."/>
            <person name="Hirakawa H."/>
            <person name="Shirasawa K."/>
            <person name="Vercoe P."/>
            <person name="Stefanova K."/>
            <person name="Durmic Z."/>
            <person name="Nichols P."/>
            <person name="Revell C."/>
            <person name="Isobe S.N."/>
            <person name="Edwards D."/>
            <person name="Erskine W."/>
        </authorList>
    </citation>
    <scope>NUCLEOTIDE SEQUENCE [LARGE SCALE GENOMIC DNA]</scope>
    <source>
        <strain evidence="9">cv. Daliak</strain>
    </source>
</reference>
<gene>
    <name evidence="8" type="ORF">TSUD_36360</name>
</gene>
<dbReference type="SUPFAM" id="SSF46689">
    <property type="entry name" value="Homeodomain-like"/>
    <property type="match status" value="1"/>
</dbReference>
<keyword evidence="6" id="KW-0539">Nucleus</keyword>
<name>A0A2Z6PKD7_TRISU</name>
<evidence type="ECO:0000256" key="4">
    <source>
        <dbReference type="ARBA" id="ARBA00023125"/>
    </source>
</evidence>
<dbReference type="GO" id="GO:0005634">
    <property type="term" value="C:nucleus"/>
    <property type="evidence" value="ECO:0007669"/>
    <property type="project" value="UniProtKB-SubCell"/>
</dbReference>
<accession>A0A2Z6PKD7</accession>
<evidence type="ECO:0000256" key="6">
    <source>
        <dbReference type="ARBA" id="ARBA00023242"/>
    </source>
</evidence>
<comment type="subcellular location">
    <subcellularLocation>
        <location evidence="1">Nucleus</location>
    </subcellularLocation>
</comment>
<dbReference type="InterPro" id="IPR017930">
    <property type="entry name" value="Myb_dom"/>
</dbReference>
<dbReference type="PANTHER" id="PTHR47997:SF34">
    <property type="entry name" value="TRANSCRIPTION FACTOR MYB86-LIKE"/>
    <property type="match status" value="1"/>
</dbReference>
<evidence type="ECO:0000259" key="7">
    <source>
        <dbReference type="PROSITE" id="PS51294"/>
    </source>
</evidence>
<keyword evidence="5" id="KW-0804">Transcription</keyword>
<evidence type="ECO:0000256" key="1">
    <source>
        <dbReference type="ARBA" id="ARBA00004123"/>
    </source>
</evidence>
<evidence type="ECO:0000256" key="5">
    <source>
        <dbReference type="ARBA" id="ARBA00023163"/>
    </source>
</evidence>
<protein>
    <recommendedName>
        <fullName evidence="7">HTH myb-type domain-containing protein</fullName>
    </recommendedName>
</protein>
<sequence>MIASHLPGRTDNEIKNHWNSHLSRKIYSFSKISNTTEPKIIDVPPPKRKCGRTSRWAMKKNKNYKKQTVTNTKETVTNTEATVTNTKETVTIEPEVQIPRTPSLENEVDVVKTTHEEEKEETYDYESCEDIMVLSELLDSINEENGGLCMENCLVETCGTVTNLSEERETVGVMVIGEENERTTNDDGDVYLNNNHKLDSCESSVNNYQSSSNNGESDEWSSMDLNFDHDDDKWNWESVMEFNIVDDDNDDSYREHKEKILKLLYDDDDFEGDSKILGEIDPQKQNDLIAWFLS</sequence>
<dbReference type="PANTHER" id="PTHR47997">
    <property type="entry name" value="MYB DOMAIN PROTEIN 55"/>
    <property type="match status" value="1"/>
</dbReference>
<dbReference type="PROSITE" id="PS51294">
    <property type="entry name" value="HTH_MYB"/>
    <property type="match status" value="1"/>
</dbReference>
<keyword evidence="3" id="KW-0805">Transcription regulation</keyword>
<evidence type="ECO:0000256" key="3">
    <source>
        <dbReference type="ARBA" id="ARBA00023015"/>
    </source>
</evidence>
<dbReference type="EMBL" id="DF975057">
    <property type="protein sequence ID" value="GAU51282.1"/>
    <property type="molecule type" value="Genomic_DNA"/>
</dbReference>
<evidence type="ECO:0000313" key="8">
    <source>
        <dbReference type="EMBL" id="GAU51282.1"/>
    </source>
</evidence>
<dbReference type="InterPro" id="IPR051953">
    <property type="entry name" value="Plant_SW-associated_TFs"/>
</dbReference>
<evidence type="ECO:0000256" key="2">
    <source>
        <dbReference type="ARBA" id="ARBA00022737"/>
    </source>
</evidence>
<evidence type="ECO:0000313" key="9">
    <source>
        <dbReference type="Proteomes" id="UP000242715"/>
    </source>
</evidence>
<dbReference type="OrthoDB" id="2143914at2759"/>